<gene>
    <name evidence="1" type="ORF">ELI03_35980</name>
</gene>
<evidence type="ECO:0000313" key="1">
    <source>
        <dbReference type="EMBL" id="TAX63835.1"/>
    </source>
</evidence>
<dbReference type="EMBL" id="SIPC01000012">
    <property type="protein sequence ID" value="TAX63835.1"/>
    <property type="molecule type" value="Genomic_DNA"/>
</dbReference>
<protein>
    <submittedName>
        <fullName evidence="1">Uncharacterized protein</fullName>
    </submittedName>
</protein>
<dbReference type="AlphaFoldDB" id="A0A4Q8XP71"/>
<proteinExistence type="predicted"/>
<reference evidence="1 2" key="1">
    <citation type="submission" date="2019-02" db="EMBL/GenBank/DDBJ databases">
        <title>The genomic architecture of introgression among sibling species of bacteria.</title>
        <authorList>
            <person name="Cavassim M.I.A."/>
            <person name="Moeskjaer S."/>
            <person name="Moslemi C."/>
            <person name="Fields B."/>
            <person name="Bachmann A."/>
            <person name="Vilhjalmsson B."/>
            <person name="Schierup M.H."/>
            <person name="Young J.P.W."/>
            <person name="Andersen S.U."/>
        </authorList>
    </citation>
    <scope>NUCLEOTIDE SEQUENCE [LARGE SCALE GENOMIC DNA]</scope>
    <source>
        <strain evidence="1 2">SM145A</strain>
    </source>
</reference>
<accession>A0A4Q8XP71</accession>
<evidence type="ECO:0000313" key="2">
    <source>
        <dbReference type="Proteomes" id="UP000293652"/>
    </source>
</evidence>
<sequence length="133" mass="14669">MVIILAQGQARLPKIGASDSAAVRSIVEDVTSDKSPLQFERPAKSEIDSMVEDVSSSLMRSEHDYDMIDCLSDIEYFQRPNTAACNYAYAKVELILSKITDVVGWGVTRDEFPYVLQRGLKDAYGAEVSKGAN</sequence>
<name>A0A4Q8XP71_RHILE</name>
<comment type="caution">
    <text evidence="1">The sequence shown here is derived from an EMBL/GenBank/DDBJ whole genome shotgun (WGS) entry which is preliminary data.</text>
</comment>
<organism evidence="1 2">
    <name type="scientific">Rhizobium leguminosarum</name>
    <dbReference type="NCBI Taxonomy" id="384"/>
    <lineage>
        <taxon>Bacteria</taxon>
        <taxon>Pseudomonadati</taxon>
        <taxon>Pseudomonadota</taxon>
        <taxon>Alphaproteobacteria</taxon>
        <taxon>Hyphomicrobiales</taxon>
        <taxon>Rhizobiaceae</taxon>
        <taxon>Rhizobium/Agrobacterium group</taxon>
        <taxon>Rhizobium</taxon>
    </lineage>
</organism>
<dbReference type="Proteomes" id="UP000293652">
    <property type="component" value="Unassembled WGS sequence"/>
</dbReference>